<evidence type="ECO:0000256" key="4">
    <source>
        <dbReference type="ARBA" id="ARBA00022670"/>
    </source>
</evidence>
<gene>
    <name evidence="13" type="primary">rseP</name>
    <name evidence="13" type="ORF">COU95_02940</name>
</gene>
<dbReference type="EMBL" id="PFEK01000057">
    <property type="protein sequence ID" value="PJE67341.1"/>
    <property type="molecule type" value="Genomic_DNA"/>
</dbReference>
<dbReference type="SMART" id="SM00228">
    <property type="entry name" value="PDZ"/>
    <property type="match status" value="1"/>
</dbReference>
<keyword evidence="8 11" id="KW-1133">Transmembrane helix</keyword>
<dbReference type="GO" id="GO:0004222">
    <property type="term" value="F:metalloendopeptidase activity"/>
    <property type="evidence" value="ECO:0007669"/>
    <property type="project" value="InterPro"/>
</dbReference>
<dbReference type="GO" id="GO:0006508">
    <property type="term" value="P:proteolysis"/>
    <property type="evidence" value="ECO:0007669"/>
    <property type="project" value="UniProtKB-KW"/>
</dbReference>
<comment type="subcellular location">
    <subcellularLocation>
        <location evidence="2">Membrane</location>
        <topology evidence="2">Multi-pass membrane protein</topology>
    </subcellularLocation>
</comment>
<dbReference type="PROSITE" id="PS50106">
    <property type="entry name" value="PDZ"/>
    <property type="match status" value="1"/>
</dbReference>
<proteinExistence type="inferred from homology"/>
<evidence type="ECO:0000256" key="3">
    <source>
        <dbReference type="ARBA" id="ARBA00007931"/>
    </source>
</evidence>
<dbReference type="GO" id="GO:0046872">
    <property type="term" value="F:metal ion binding"/>
    <property type="evidence" value="ECO:0007669"/>
    <property type="project" value="UniProtKB-KW"/>
</dbReference>
<name>A0A2M8L322_9BACT</name>
<dbReference type="PANTHER" id="PTHR42837:SF2">
    <property type="entry name" value="MEMBRANE METALLOPROTEASE ARASP2, CHLOROPLASTIC-RELATED"/>
    <property type="match status" value="1"/>
</dbReference>
<dbReference type="GO" id="GO:0016020">
    <property type="term" value="C:membrane"/>
    <property type="evidence" value="ECO:0007669"/>
    <property type="project" value="UniProtKB-SubCell"/>
</dbReference>
<dbReference type="InterPro" id="IPR004387">
    <property type="entry name" value="Pept_M50_Zn"/>
</dbReference>
<evidence type="ECO:0000256" key="9">
    <source>
        <dbReference type="ARBA" id="ARBA00023049"/>
    </source>
</evidence>
<keyword evidence="6 11" id="KW-0378">Hydrolase</keyword>
<dbReference type="SUPFAM" id="SSF50156">
    <property type="entry name" value="PDZ domain-like"/>
    <property type="match status" value="1"/>
</dbReference>
<evidence type="ECO:0000313" key="14">
    <source>
        <dbReference type="Proteomes" id="UP000231474"/>
    </source>
</evidence>
<feature type="domain" description="PDZ" evidence="12">
    <location>
        <begin position="122"/>
        <end position="163"/>
    </location>
</feature>
<keyword evidence="11" id="KW-0479">Metal-binding</keyword>
<reference evidence="14" key="1">
    <citation type="submission" date="2017-09" db="EMBL/GenBank/DDBJ databases">
        <title>Depth-based differentiation of microbial function through sediment-hosted aquifers and enrichment of novel symbionts in the deep terrestrial subsurface.</title>
        <authorList>
            <person name="Probst A.J."/>
            <person name="Ladd B."/>
            <person name="Jarett J.K."/>
            <person name="Geller-Mcgrath D.E."/>
            <person name="Sieber C.M.K."/>
            <person name="Emerson J.B."/>
            <person name="Anantharaman K."/>
            <person name="Thomas B.C."/>
            <person name="Malmstrom R."/>
            <person name="Stieglmeier M."/>
            <person name="Klingl A."/>
            <person name="Woyke T."/>
            <person name="Ryan C.M."/>
            <person name="Banfield J.F."/>
        </authorList>
    </citation>
    <scope>NUCLEOTIDE SEQUENCE [LARGE SCALE GENOMIC DNA]</scope>
</reference>
<comment type="cofactor">
    <cofactor evidence="1 11">
        <name>Zn(2+)</name>
        <dbReference type="ChEBI" id="CHEBI:29105"/>
    </cofactor>
</comment>
<dbReference type="EC" id="3.4.24.-" evidence="11"/>
<feature type="transmembrane region" description="Helical" evidence="11">
    <location>
        <begin position="302"/>
        <end position="323"/>
    </location>
</feature>
<evidence type="ECO:0000256" key="1">
    <source>
        <dbReference type="ARBA" id="ARBA00001947"/>
    </source>
</evidence>
<dbReference type="InterPro" id="IPR001478">
    <property type="entry name" value="PDZ"/>
</dbReference>
<dbReference type="CDD" id="cd06163">
    <property type="entry name" value="S2P-M50_PDZ_RseP-like"/>
    <property type="match status" value="1"/>
</dbReference>
<keyword evidence="5 11" id="KW-0812">Transmembrane</keyword>
<evidence type="ECO:0000256" key="8">
    <source>
        <dbReference type="ARBA" id="ARBA00022989"/>
    </source>
</evidence>
<dbReference type="Gene3D" id="2.30.42.10">
    <property type="match status" value="1"/>
</dbReference>
<dbReference type="InterPro" id="IPR008915">
    <property type="entry name" value="Peptidase_M50"/>
</dbReference>
<comment type="caution">
    <text evidence="13">The sequence shown here is derived from an EMBL/GenBank/DDBJ whole genome shotgun (WGS) entry which is preliminary data.</text>
</comment>
<evidence type="ECO:0000256" key="10">
    <source>
        <dbReference type="ARBA" id="ARBA00023136"/>
    </source>
</evidence>
<dbReference type="Pfam" id="PF17820">
    <property type="entry name" value="PDZ_6"/>
    <property type="match status" value="1"/>
</dbReference>
<feature type="transmembrane region" description="Helical" evidence="11">
    <location>
        <begin position="257"/>
        <end position="276"/>
    </location>
</feature>
<accession>A0A2M8L322</accession>
<dbReference type="PANTHER" id="PTHR42837">
    <property type="entry name" value="REGULATOR OF SIGMA-E PROTEASE RSEP"/>
    <property type="match status" value="1"/>
</dbReference>
<dbReference type="Pfam" id="PF02163">
    <property type="entry name" value="Peptidase_M50"/>
    <property type="match status" value="1"/>
</dbReference>
<organism evidence="13 14">
    <name type="scientific">Candidatus Shapirobacteria bacterium CG10_big_fil_rev_8_21_14_0_10_40_9</name>
    <dbReference type="NCBI Taxonomy" id="1974888"/>
    <lineage>
        <taxon>Bacteria</taxon>
        <taxon>Candidatus Shapironibacteriota</taxon>
    </lineage>
</organism>
<evidence type="ECO:0000256" key="5">
    <source>
        <dbReference type="ARBA" id="ARBA00022692"/>
    </source>
</evidence>
<keyword evidence="10 11" id="KW-0472">Membrane</keyword>
<feature type="transmembrane region" description="Helical" evidence="11">
    <location>
        <begin position="353"/>
        <end position="371"/>
    </location>
</feature>
<evidence type="ECO:0000256" key="11">
    <source>
        <dbReference type="RuleBase" id="RU362031"/>
    </source>
</evidence>
<sequence length="393" mass="42301">MLLTIITFLIILSVLVFVHEFGHFLVAKKTGIAVEEFGFGLPPRIFGKKIGETVYSINLLPIGGFVKLAGEDTDPSFAKASEGKEGMFWQKSKKVRLAVIVSGVIMNFLLAVFAFSVIYAKLGIPTKTDKVTIVGIAPGSPAQEAGLKEGDIALSAGGEEIKNTQGFVEITQKYAGKPMSLEISREKDNPCKEKVLGAWPGLEISCKGENLVLSIVPREAPPDGEGPLGVAISQVEMKFYPFWQMIPKGILEGFKEAFAWASLIVGALASMLWQLLRFGTVPKDVAGPVGIFQITGTVAKTGILSVLQFLGILSVNLAVINILPLPALDGGRLLFLGIEAITGKRSHARFERIVHTVGMMILLFLILLVTINDIARILSSSGFAAHLKSLLPF</sequence>
<comment type="similarity">
    <text evidence="3 11">Belongs to the peptidase M50B family.</text>
</comment>
<keyword evidence="9 11" id="KW-0482">Metalloprotease</keyword>
<dbReference type="InterPro" id="IPR036034">
    <property type="entry name" value="PDZ_sf"/>
</dbReference>
<dbReference type="Proteomes" id="UP000231474">
    <property type="component" value="Unassembled WGS sequence"/>
</dbReference>
<protein>
    <recommendedName>
        <fullName evidence="11">Zinc metalloprotease</fullName>
        <ecNumber evidence="11">3.4.24.-</ecNumber>
    </recommendedName>
</protein>
<evidence type="ECO:0000256" key="2">
    <source>
        <dbReference type="ARBA" id="ARBA00004141"/>
    </source>
</evidence>
<evidence type="ECO:0000256" key="6">
    <source>
        <dbReference type="ARBA" id="ARBA00022801"/>
    </source>
</evidence>
<evidence type="ECO:0000256" key="7">
    <source>
        <dbReference type="ARBA" id="ARBA00022833"/>
    </source>
</evidence>
<keyword evidence="7 11" id="KW-0862">Zinc</keyword>
<dbReference type="InterPro" id="IPR041489">
    <property type="entry name" value="PDZ_6"/>
</dbReference>
<feature type="transmembrane region" description="Helical" evidence="11">
    <location>
        <begin position="97"/>
        <end position="120"/>
    </location>
</feature>
<evidence type="ECO:0000313" key="13">
    <source>
        <dbReference type="EMBL" id="PJE67341.1"/>
    </source>
</evidence>
<dbReference type="AlphaFoldDB" id="A0A2M8L322"/>
<keyword evidence="4 13" id="KW-0645">Protease</keyword>
<dbReference type="NCBIfam" id="TIGR00054">
    <property type="entry name" value="RIP metalloprotease RseP"/>
    <property type="match status" value="1"/>
</dbReference>
<evidence type="ECO:0000259" key="12">
    <source>
        <dbReference type="PROSITE" id="PS50106"/>
    </source>
</evidence>